<dbReference type="PANTHER" id="PTHR30036">
    <property type="entry name" value="D-XYLOSE-BINDING PERIPLASMIC PROTEIN"/>
    <property type="match status" value="1"/>
</dbReference>
<dbReference type="SUPFAM" id="SSF53822">
    <property type="entry name" value="Periplasmic binding protein-like I"/>
    <property type="match status" value="1"/>
</dbReference>
<dbReference type="RefSeq" id="WP_217809184.1">
    <property type="nucleotide sequence ID" value="NZ_FXAY01000002.1"/>
</dbReference>
<dbReference type="Pfam" id="PF13407">
    <property type="entry name" value="Peripla_BP_4"/>
    <property type="match status" value="1"/>
</dbReference>
<keyword evidence="3" id="KW-0732">Signal</keyword>
<feature type="domain" description="Periplasmic binding protein" evidence="4">
    <location>
        <begin position="57"/>
        <end position="311"/>
    </location>
</feature>
<evidence type="ECO:0000256" key="3">
    <source>
        <dbReference type="SAM" id="SignalP"/>
    </source>
</evidence>
<dbReference type="EMBL" id="FXAY01000002">
    <property type="protein sequence ID" value="SMG29313.1"/>
    <property type="molecule type" value="Genomic_DNA"/>
</dbReference>
<reference evidence="6" key="1">
    <citation type="submission" date="2017-04" db="EMBL/GenBank/DDBJ databases">
        <authorList>
            <person name="Varghese N."/>
            <person name="Submissions S."/>
        </authorList>
    </citation>
    <scope>NUCLEOTIDE SEQUENCE [LARGE SCALE GENOMIC DNA]</scope>
    <source>
        <strain evidence="6">VKM Ac-2510</strain>
    </source>
</reference>
<dbReference type="PROSITE" id="PS51257">
    <property type="entry name" value="PROKAR_LIPOPROTEIN"/>
    <property type="match status" value="1"/>
</dbReference>
<keyword evidence="6" id="KW-1185">Reference proteome</keyword>
<dbReference type="AlphaFoldDB" id="A0A1X7JPA9"/>
<dbReference type="PANTHER" id="PTHR30036:SF7">
    <property type="entry name" value="ABC TRANSPORTER PERIPLASMIC-BINDING PROTEIN YPHF"/>
    <property type="match status" value="1"/>
</dbReference>
<dbReference type="Proteomes" id="UP000193244">
    <property type="component" value="Unassembled WGS sequence"/>
</dbReference>
<dbReference type="GO" id="GO:0030246">
    <property type="term" value="F:carbohydrate binding"/>
    <property type="evidence" value="ECO:0007669"/>
    <property type="project" value="TreeGrafter"/>
</dbReference>
<feature type="chain" id="PRO_5039520203" evidence="3">
    <location>
        <begin position="25"/>
        <end position="362"/>
    </location>
</feature>
<dbReference type="InterPro" id="IPR028082">
    <property type="entry name" value="Peripla_BP_I"/>
</dbReference>
<evidence type="ECO:0000256" key="1">
    <source>
        <dbReference type="ARBA" id="ARBA00004196"/>
    </source>
</evidence>
<dbReference type="InterPro" id="IPR050555">
    <property type="entry name" value="Bact_Solute-Bind_Prot2"/>
</dbReference>
<evidence type="ECO:0000256" key="2">
    <source>
        <dbReference type="ARBA" id="ARBA00007639"/>
    </source>
</evidence>
<feature type="signal peptide" evidence="3">
    <location>
        <begin position="1"/>
        <end position="24"/>
    </location>
</feature>
<evidence type="ECO:0000313" key="6">
    <source>
        <dbReference type="Proteomes" id="UP000193244"/>
    </source>
</evidence>
<organism evidence="5 6">
    <name type="scientific">Agreia pratensis</name>
    <dbReference type="NCBI Taxonomy" id="150121"/>
    <lineage>
        <taxon>Bacteria</taxon>
        <taxon>Bacillati</taxon>
        <taxon>Actinomycetota</taxon>
        <taxon>Actinomycetes</taxon>
        <taxon>Micrococcales</taxon>
        <taxon>Microbacteriaceae</taxon>
        <taxon>Agreia</taxon>
    </lineage>
</organism>
<comment type="similarity">
    <text evidence="2">Belongs to the bacterial solute-binding protein 2 family.</text>
</comment>
<name>A0A1X7JPA9_9MICO</name>
<protein>
    <submittedName>
        <fullName evidence="5">Monosaccharide ABC transporter substrate-binding protein, CUT2 family</fullName>
    </submittedName>
</protein>
<comment type="subcellular location">
    <subcellularLocation>
        <location evidence="1">Cell envelope</location>
    </subcellularLocation>
</comment>
<dbReference type="STRING" id="150121.SAMN06296010_1561"/>
<dbReference type="InterPro" id="IPR025997">
    <property type="entry name" value="SBP_2_dom"/>
</dbReference>
<evidence type="ECO:0000313" key="5">
    <source>
        <dbReference type="EMBL" id="SMG29313.1"/>
    </source>
</evidence>
<dbReference type="GO" id="GO:0030288">
    <property type="term" value="C:outer membrane-bounded periplasmic space"/>
    <property type="evidence" value="ECO:0007669"/>
    <property type="project" value="TreeGrafter"/>
</dbReference>
<gene>
    <name evidence="5" type="ORF">SAMN06296010_1561</name>
</gene>
<evidence type="ECO:0000259" key="4">
    <source>
        <dbReference type="Pfam" id="PF13407"/>
    </source>
</evidence>
<accession>A0A1X7JPA9</accession>
<dbReference type="Gene3D" id="3.40.50.2300">
    <property type="match status" value="2"/>
</dbReference>
<sequence>MAISRRIPLLVLAATTVLALSACAQSNGTTSNASTDAPATASAALPAPFNGDPVKVALVRQSGAGDYFEAWGAGAAKQAKAANIDLTVTDARNDNAKQASDLEQAIASKPDAIIVDHGQTDTLQPLISQAVAAKIPVVVYDLALTDATGVVTTSQSDESMASGVLDQLIDDVGDGAKVGYVSATGFAALDRRAVVWNKYVADHKLDVVFSTGKVSESTATDNIPLVDAALKQNPDVKAIFAPYDEITKGVVQAVNQNNLGSKVKVYGIDISNADIEVITADGSPWVATSATDPSAVGAAVVRSLALKLAGQLDEDDVQFPAKTITQSFLKDNSIDNVTSLRENEPSLDLADQVTADWLPANS</sequence>
<proteinExistence type="inferred from homology"/>